<evidence type="ECO:0008006" key="4">
    <source>
        <dbReference type="Google" id="ProtNLM"/>
    </source>
</evidence>
<sequence>MVDCITNQPKGTGLVAGKDVFSNHAEVQIAVSCFNLIEIASVLYESSKIDKKDMSRLYTLWLFYVQTPSDVVQIVISILQLLGLVDSFGMYYRDYADFVQMTGKLFLDLSILVYRTLALVLVLATYMSYKYLFVYARIFKPTAKHRRQLLSVIIYVTMPNIQVTLQAMTSVLSVMVSMIPNNKKRPEHPIIMTSGVFQKINRYGGYFRIPILAISTFAAFAAYRRVFVANQPFKKLRVSVTAVTSMSFSQLQGRAKKPTH</sequence>
<keyword evidence="1" id="KW-0472">Membrane</keyword>
<keyword evidence="1" id="KW-1133">Transmembrane helix</keyword>
<evidence type="ECO:0000313" key="3">
    <source>
        <dbReference type="Proteomes" id="UP000298663"/>
    </source>
</evidence>
<feature type="transmembrane region" description="Helical" evidence="1">
    <location>
        <begin position="149"/>
        <end position="179"/>
    </location>
</feature>
<reference evidence="2 3" key="2">
    <citation type="journal article" date="2019" name="G3 (Bethesda)">
        <title>Hybrid Assembly of the Genome of the Entomopathogenic Nematode Steinernema carpocapsae Identifies the X-Chromosome.</title>
        <authorList>
            <person name="Serra L."/>
            <person name="Macchietto M."/>
            <person name="Macias-Munoz A."/>
            <person name="McGill C.J."/>
            <person name="Rodriguez I.M."/>
            <person name="Rodriguez B."/>
            <person name="Murad R."/>
            <person name="Mortazavi A."/>
        </authorList>
    </citation>
    <scope>NUCLEOTIDE SEQUENCE [LARGE SCALE GENOMIC DNA]</scope>
    <source>
        <strain evidence="2 3">ALL</strain>
    </source>
</reference>
<keyword evidence="1" id="KW-0812">Transmembrane</keyword>
<comment type="caution">
    <text evidence="2">The sequence shown here is derived from an EMBL/GenBank/DDBJ whole genome shotgun (WGS) entry which is preliminary data.</text>
</comment>
<proteinExistence type="predicted"/>
<gene>
    <name evidence="2" type="ORF">L596_013442</name>
</gene>
<protein>
    <recommendedName>
        <fullName evidence="4">G-protein coupled receptors family 1 profile domain-containing protein</fullName>
    </recommendedName>
</protein>
<feature type="transmembrane region" description="Helical" evidence="1">
    <location>
        <begin position="206"/>
        <end position="227"/>
    </location>
</feature>
<evidence type="ECO:0000256" key="1">
    <source>
        <dbReference type="SAM" id="Phobius"/>
    </source>
</evidence>
<accession>A0A4U5P058</accession>
<name>A0A4U5P058_STECR</name>
<feature type="transmembrane region" description="Helical" evidence="1">
    <location>
        <begin position="61"/>
        <end position="85"/>
    </location>
</feature>
<evidence type="ECO:0000313" key="2">
    <source>
        <dbReference type="EMBL" id="TKR89316.1"/>
    </source>
</evidence>
<keyword evidence="3" id="KW-1185">Reference proteome</keyword>
<feature type="transmembrane region" description="Helical" evidence="1">
    <location>
        <begin position="105"/>
        <end position="129"/>
    </location>
</feature>
<dbReference type="Proteomes" id="UP000298663">
    <property type="component" value="Unassembled WGS sequence"/>
</dbReference>
<dbReference type="AlphaFoldDB" id="A0A4U5P058"/>
<dbReference type="EMBL" id="AZBU02000003">
    <property type="protein sequence ID" value="TKR89316.1"/>
    <property type="molecule type" value="Genomic_DNA"/>
</dbReference>
<reference evidence="2 3" key="1">
    <citation type="journal article" date="2015" name="Genome Biol.">
        <title>Comparative genomics of Steinernema reveals deeply conserved gene regulatory networks.</title>
        <authorList>
            <person name="Dillman A.R."/>
            <person name="Macchietto M."/>
            <person name="Porter C.F."/>
            <person name="Rogers A."/>
            <person name="Williams B."/>
            <person name="Antoshechkin I."/>
            <person name="Lee M.M."/>
            <person name="Goodwin Z."/>
            <person name="Lu X."/>
            <person name="Lewis E.E."/>
            <person name="Goodrich-Blair H."/>
            <person name="Stock S.P."/>
            <person name="Adams B.J."/>
            <person name="Sternberg P.W."/>
            <person name="Mortazavi A."/>
        </authorList>
    </citation>
    <scope>NUCLEOTIDE SEQUENCE [LARGE SCALE GENOMIC DNA]</scope>
    <source>
        <strain evidence="2 3">ALL</strain>
    </source>
</reference>
<organism evidence="2 3">
    <name type="scientific">Steinernema carpocapsae</name>
    <name type="common">Entomopathogenic nematode</name>
    <dbReference type="NCBI Taxonomy" id="34508"/>
    <lineage>
        <taxon>Eukaryota</taxon>
        <taxon>Metazoa</taxon>
        <taxon>Ecdysozoa</taxon>
        <taxon>Nematoda</taxon>
        <taxon>Chromadorea</taxon>
        <taxon>Rhabditida</taxon>
        <taxon>Tylenchina</taxon>
        <taxon>Panagrolaimomorpha</taxon>
        <taxon>Strongyloidoidea</taxon>
        <taxon>Steinernematidae</taxon>
        <taxon>Steinernema</taxon>
    </lineage>
</organism>